<dbReference type="InterPro" id="IPR047589">
    <property type="entry name" value="DUF11_rpt"/>
</dbReference>
<feature type="transmembrane region" description="Helical" evidence="1">
    <location>
        <begin position="20"/>
        <end position="38"/>
    </location>
</feature>
<feature type="domain" description="Secretion system C-terminal sorting" evidence="3">
    <location>
        <begin position="889"/>
        <end position="958"/>
    </location>
</feature>
<dbReference type="Gene3D" id="2.60.40.10">
    <property type="entry name" value="Immunoglobulins"/>
    <property type="match status" value="1"/>
</dbReference>
<dbReference type="InterPro" id="IPR013783">
    <property type="entry name" value="Ig-like_fold"/>
</dbReference>
<accession>A0ABS9V178</accession>
<evidence type="ECO:0000256" key="1">
    <source>
        <dbReference type="SAM" id="Phobius"/>
    </source>
</evidence>
<keyword evidence="1" id="KW-1133">Transmembrane helix</keyword>
<evidence type="ECO:0000259" key="2">
    <source>
        <dbReference type="Pfam" id="PF01345"/>
    </source>
</evidence>
<feature type="domain" description="DUF11" evidence="2">
    <location>
        <begin position="657"/>
        <end position="779"/>
    </location>
</feature>
<proteinExistence type="predicted"/>
<protein>
    <submittedName>
        <fullName evidence="4">Uncharacterized protein</fullName>
    </submittedName>
</protein>
<gene>
    <name evidence="4" type="ORF">MM239_12150</name>
</gene>
<dbReference type="InterPro" id="IPR026444">
    <property type="entry name" value="Secre_tail"/>
</dbReference>
<dbReference type="Pfam" id="PF01345">
    <property type="entry name" value="DUF11"/>
    <property type="match status" value="1"/>
</dbReference>
<evidence type="ECO:0000313" key="5">
    <source>
        <dbReference type="Proteomes" id="UP001165489"/>
    </source>
</evidence>
<sequence length="961" mass="107224">MNKADIFYNSGDKIFGRDYYVILFFLLLLMTFSSYFQAHAEGSGDWGTATDRQSMLWVPASGTGVSSYRVRGCMFTPSTANSYNPEHRLYVYVKSGETVFYGFHRGNSTNSNTTVSWFYDPSDTGLYPLGTGSNRAQINSNTYNLSGSEEIGRPATANSAHEGPYQVTGHGYNAHSFTNNTGADRAFWVELSTYGFNIDFWDITVASGSSGNYLEHKGRVYCKFWSVANSRSSSTSTGLTILNKGQADAFSFHEDFGFYVPIDNTYTNDSDDYFVKRIKFPGSSGGWTNFFANQDGPRNNLSYEENRRSIDNTSSNTQYPLFINDPDPSIWKTTTPPDAELSVNYREKTAPETGGEANVNLEISLPAIVDILIDINGNGEFDSGTDVILSQIFEEPGAYSIYWDGKDANGVELPSGGELSFVASVSFFPVHFPIYDLEQCLGIEVLNIRPGVENEKDYIFWDDSLIERDGLTPPDSPQSIEVNVTGVLSPDHIWWATGDDGFSNNITINTWTASFFRIEERTSGFSYLSVSGNVFEDLNALEDDTVNGNGVNIDGFYAVLLDDLNNVVSFATIQPDGSFMINEVPNGTFSLMITTSLPTIGQLAPDLILPNYYESTGEFLGEGEGSDGVVDSRIQNIQVNNSSIEHANFGIRPIQYDLIARKTTNAIKPDVGHEIDFIITVENRGYSGATGVILEEDLPDGYQYVSHVVSKGTFDHSSSPLIWDIGDLEPWEEVELTLRVLILNVDANTNLDEYRNVVEVRSTSGIPETDHTNNTADASTEPISKLPVEWLSFNGRLDESKISLRWATAKEWESSHFNVQRSKGVENWNNIGVLEAHGFTDLVSNYAFVDNRPLIGANYYRLEQVDLDGTANYSKVIRVDFDPNFALRVFPNPFADDIFIQTKDLGNISLTLLDYFGKTIFYKEGDTAYQEFHFVTKNLHPGLYYLRLQRGEESHVYKLKK</sequence>
<dbReference type="InterPro" id="IPR001434">
    <property type="entry name" value="OmcB-like_DUF11"/>
</dbReference>
<keyword evidence="5" id="KW-1185">Reference proteome</keyword>
<keyword evidence="1" id="KW-0812">Transmembrane</keyword>
<evidence type="ECO:0000259" key="3">
    <source>
        <dbReference type="Pfam" id="PF18962"/>
    </source>
</evidence>
<reference evidence="4" key="1">
    <citation type="submission" date="2022-03" db="EMBL/GenBank/DDBJ databases">
        <title>De novo assembled genomes of Belliella spp. (Cyclobacteriaceae) strains.</title>
        <authorList>
            <person name="Szabo A."/>
            <person name="Korponai K."/>
            <person name="Felfoldi T."/>
        </authorList>
    </citation>
    <scope>NUCLEOTIDE SEQUENCE</scope>
    <source>
        <strain evidence="4">DSM 111904</strain>
    </source>
</reference>
<dbReference type="EMBL" id="JAKZGP010000030">
    <property type="protein sequence ID" value="MCH7410151.1"/>
    <property type="molecule type" value="Genomic_DNA"/>
</dbReference>
<comment type="caution">
    <text evidence="4">The sequence shown here is derived from an EMBL/GenBank/DDBJ whole genome shotgun (WGS) entry which is preliminary data.</text>
</comment>
<dbReference type="Pfam" id="PF18962">
    <property type="entry name" value="Por_Secre_tail"/>
    <property type="match status" value="1"/>
</dbReference>
<keyword evidence="1" id="KW-0472">Membrane</keyword>
<name>A0ABS9V178_9BACT</name>
<organism evidence="4 5">
    <name type="scientific">Belliella filtrata</name>
    <dbReference type="NCBI Taxonomy" id="2923435"/>
    <lineage>
        <taxon>Bacteria</taxon>
        <taxon>Pseudomonadati</taxon>
        <taxon>Bacteroidota</taxon>
        <taxon>Cytophagia</taxon>
        <taxon>Cytophagales</taxon>
        <taxon>Cyclobacteriaceae</taxon>
        <taxon>Belliella</taxon>
    </lineage>
</organism>
<dbReference type="Proteomes" id="UP001165489">
    <property type="component" value="Unassembled WGS sequence"/>
</dbReference>
<evidence type="ECO:0000313" key="4">
    <source>
        <dbReference type="EMBL" id="MCH7410151.1"/>
    </source>
</evidence>
<dbReference type="NCBIfam" id="TIGR01451">
    <property type="entry name" value="B_ant_repeat"/>
    <property type="match status" value="1"/>
</dbReference>
<dbReference type="RefSeq" id="WP_241348517.1">
    <property type="nucleotide sequence ID" value="NZ_JAKZGP010000030.1"/>
</dbReference>